<keyword evidence="1" id="KW-0472">Membrane</keyword>
<feature type="transmembrane region" description="Helical" evidence="1">
    <location>
        <begin position="7"/>
        <end position="27"/>
    </location>
</feature>
<feature type="transmembrane region" description="Helical" evidence="1">
    <location>
        <begin position="69"/>
        <end position="87"/>
    </location>
</feature>
<keyword evidence="1" id="KW-0812">Transmembrane</keyword>
<dbReference type="RefSeq" id="WP_103726264.1">
    <property type="nucleotide sequence ID" value="NZ_PQNY01000009.1"/>
</dbReference>
<evidence type="ECO:0000313" key="2">
    <source>
        <dbReference type="EMBL" id="POS01672.1"/>
    </source>
</evidence>
<keyword evidence="3" id="KW-1185">Reference proteome</keyword>
<dbReference type="OrthoDB" id="1437499at2"/>
<accession>A0A2S4N7I4</accession>
<organism evidence="2 3">
    <name type="scientific">Flavobacterium croceum DSM 17960</name>
    <dbReference type="NCBI Taxonomy" id="1121886"/>
    <lineage>
        <taxon>Bacteria</taxon>
        <taxon>Pseudomonadati</taxon>
        <taxon>Bacteroidota</taxon>
        <taxon>Flavobacteriia</taxon>
        <taxon>Flavobacteriales</taxon>
        <taxon>Flavobacteriaceae</taxon>
        <taxon>Flavobacterium</taxon>
    </lineage>
</organism>
<dbReference type="AlphaFoldDB" id="A0A2S4N7I4"/>
<reference evidence="2 3" key="1">
    <citation type="submission" date="2018-01" db="EMBL/GenBank/DDBJ databases">
        <title>Genomic Encyclopedia of Type Strains, Phase I: the one thousand microbial genomes (KMG-I) project.</title>
        <authorList>
            <person name="Goeker M."/>
        </authorList>
    </citation>
    <scope>NUCLEOTIDE SEQUENCE [LARGE SCALE GENOMIC DNA]</scope>
    <source>
        <strain evidence="2 3">DSM 17960</strain>
    </source>
</reference>
<comment type="caution">
    <text evidence="2">The sequence shown here is derived from an EMBL/GenBank/DDBJ whole genome shotgun (WGS) entry which is preliminary data.</text>
</comment>
<name>A0A2S4N7I4_9FLAO</name>
<keyword evidence="1" id="KW-1133">Transmembrane helix</keyword>
<evidence type="ECO:0000313" key="3">
    <source>
        <dbReference type="Proteomes" id="UP000237056"/>
    </source>
</evidence>
<evidence type="ECO:0000256" key="1">
    <source>
        <dbReference type="SAM" id="Phobius"/>
    </source>
</evidence>
<feature type="transmembrane region" description="Helical" evidence="1">
    <location>
        <begin position="39"/>
        <end position="57"/>
    </location>
</feature>
<proteinExistence type="predicted"/>
<dbReference type="EMBL" id="PQNY01000009">
    <property type="protein sequence ID" value="POS01672.1"/>
    <property type="molecule type" value="Genomic_DNA"/>
</dbReference>
<dbReference type="Proteomes" id="UP000237056">
    <property type="component" value="Unassembled WGS sequence"/>
</dbReference>
<sequence>MKFILASGFIGGLVNFFLGWLLYGYLFKNHFPSTGNENIGLIFFGCLVYGHIVSFCFSKSGPVTNYRKGIKYGAILGLLISLYMNIFGNVSATTINTNLIILDIAIMTLISAFVGMMVAVTNRKIQ</sequence>
<gene>
    <name evidence="2" type="ORF">Q361_109133</name>
</gene>
<protein>
    <submittedName>
        <fullName evidence="2">Uncharacterized protein</fullName>
    </submittedName>
</protein>
<feature type="transmembrane region" description="Helical" evidence="1">
    <location>
        <begin position="99"/>
        <end position="120"/>
    </location>
</feature>